<keyword evidence="1" id="KW-0812">Transmembrane</keyword>
<dbReference type="SUPFAM" id="SSF52200">
    <property type="entry name" value="Toll/Interleukin receptor TIR domain"/>
    <property type="match status" value="1"/>
</dbReference>
<evidence type="ECO:0000313" key="4">
    <source>
        <dbReference type="Proteomes" id="UP000315673"/>
    </source>
</evidence>
<dbReference type="AlphaFoldDB" id="A0A5B8LGJ2"/>
<dbReference type="InterPro" id="IPR011990">
    <property type="entry name" value="TPR-like_helical_dom_sf"/>
</dbReference>
<proteinExistence type="predicted"/>
<dbReference type="Proteomes" id="UP000315673">
    <property type="component" value="Chromosome"/>
</dbReference>
<feature type="domain" description="TIR" evidence="2">
    <location>
        <begin position="14"/>
        <end position="140"/>
    </location>
</feature>
<dbReference type="OrthoDB" id="9768004at2"/>
<keyword evidence="1" id="KW-0472">Membrane</keyword>
<dbReference type="KEGG" id="spai:FPZ24_05525"/>
<dbReference type="SUPFAM" id="SSF48452">
    <property type="entry name" value="TPR-like"/>
    <property type="match status" value="1"/>
</dbReference>
<dbReference type="PROSITE" id="PS50104">
    <property type="entry name" value="TIR"/>
    <property type="match status" value="1"/>
</dbReference>
<evidence type="ECO:0000256" key="1">
    <source>
        <dbReference type="SAM" id="Phobius"/>
    </source>
</evidence>
<dbReference type="InterPro" id="IPR000157">
    <property type="entry name" value="TIR_dom"/>
</dbReference>
<name>A0A5B8LGJ2_9SPHN</name>
<evidence type="ECO:0000259" key="2">
    <source>
        <dbReference type="PROSITE" id="PS50104"/>
    </source>
</evidence>
<organism evidence="3 4">
    <name type="scientific">Sphingomonas panacisoli</name>
    <dbReference type="NCBI Taxonomy" id="1813879"/>
    <lineage>
        <taxon>Bacteria</taxon>
        <taxon>Pseudomonadati</taxon>
        <taxon>Pseudomonadota</taxon>
        <taxon>Alphaproteobacteria</taxon>
        <taxon>Sphingomonadales</taxon>
        <taxon>Sphingomonadaceae</taxon>
        <taxon>Sphingomonas</taxon>
    </lineage>
</organism>
<dbReference type="RefSeq" id="WP_146570090.1">
    <property type="nucleotide sequence ID" value="NZ_CP042306.1"/>
</dbReference>
<dbReference type="Gene3D" id="3.40.50.10140">
    <property type="entry name" value="Toll/interleukin-1 receptor homology (TIR) domain"/>
    <property type="match status" value="1"/>
</dbReference>
<dbReference type="InterPro" id="IPR035897">
    <property type="entry name" value="Toll_tir_struct_dom_sf"/>
</dbReference>
<dbReference type="EMBL" id="CP042306">
    <property type="protein sequence ID" value="QDZ07006.1"/>
    <property type="molecule type" value="Genomic_DNA"/>
</dbReference>
<dbReference type="Pfam" id="PF13676">
    <property type="entry name" value="TIR_2"/>
    <property type="match status" value="1"/>
</dbReference>
<keyword evidence="1" id="KW-1133">Transmembrane helix</keyword>
<protein>
    <submittedName>
        <fullName evidence="3">TIR domain-containing protein</fullName>
    </submittedName>
</protein>
<accession>A0A5B8LGJ2</accession>
<dbReference type="Gene3D" id="1.25.40.10">
    <property type="entry name" value="Tetratricopeptide repeat domain"/>
    <property type="match status" value="1"/>
</dbReference>
<reference evidence="3 4" key="1">
    <citation type="submission" date="2019-07" db="EMBL/GenBank/DDBJ databases">
        <title>Full genome sequence of Sphingomonas sp. 4R-6-7(HKS19).</title>
        <authorList>
            <person name="Im W.-T."/>
        </authorList>
    </citation>
    <scope>NUCLEOTIDE SEQUENCE [LARGE SCALE GENOMIC DNA]</scope>
    <source>
        <strain evidence="3 4">HKS19</strain>
    </source>
</reference>
<dbReference type="GO" id="GO:0007165">
    <property type="term" value="P:signal transduction"/>
    <property type="evidence" value="ECO:0007669"/>
    <property type="project" value="InterPro"/>
</dbReference>
<evidence type="ECO:0000313" key="3">
    <source>
        <dbReference type="EMBL" id="QDZ07006.1"/>
    </source>
</evidence>
<feature type="transmembrane region" description="Helical" evidence="1">
    <location>
        <begin position="167"/>
        <end position="188"/>
    </location>
</feature>
<sequence>MKEPVSASDQDHRASRPVFVSYATADRKQALAVCKAIEDRGAACWISCRDVAPGENYQEAIVHSIRDARAMILVFSGAANNSDEIKKELSLASRYRTPVMALRIEDVEPSDAFAYELSTRQWIDAFDGWDTSIDALVGRVGQLSGTEPASPIAAGPVRHRSLFSRPIAMAAAGCLLIALIAGGAWWYLRPTAAAAHSMTVRLSGFKLLSTDLPPTLRDTVDAEITAAFNADGVVGVSTASAPATGTAPAYALGGTIQRDGNAIRVITRLTNERSGETLWTDNFNYDGNEVARVPRHIAVDAGNVVRCGLFGASTYYKPLPDEVLRDYMQFCQGHWDPNLQEGRKALVPAQRVVAAVPDFSWGWAAIAGAMWKVALTADTPALADQARATGRQAADRAVAIDARNSEALYIKAVLTDRRDWIGRENLYKRAIAARRLDCGCEHHQYGWMLVKVGRIAEGLEELHQADDMLALYVYTPLTLADALVVAGKPDEAKTYYDAAIDLAPNAAFATRLAADKATQLDGVALLSDAKLPISAELRAALLQGYRTTASQDAGEKAQAVKALLALPPDQQNEGVVRLLAKLGATHEAFLIAARLADDDFTGPSIFWYPEMRGTLSDPGFPAVATQLGLIKYWKTMRVRPDICSEASPPPFCRMI</sequence>
<gene>
    <name evidence="3" type="ORF">FPZ24_05525</name>
</gene>
<keyword evidence="4" id="KW-1185">Reference proteome</keyword>